<keyword evidence="1" id="KW-0863">Zinc-finger</keyword>
<name>A0ABX2D031_9CYAN</name>
<protein>
    <recommendedName>
        <fullName evidence="2">SWIM-type domain-containing protein</fullName>
    </recommendedName>
</protein>
<reference evidence="3 4" key="1">
    <citation type="journal article" date="2020" name="Sci. Rep.">
        <title>A novel cyanobacterial geosmin producer, revising GeoA distribution and dispersion patterns in Bacteria.</title>
        <authorList>
            <person name="Churro C."/>
            <person name="Semedo-Aguiar A.P."/>
            <person name="Silva A.D."/>
            <person name="Pereira-Leal J.B."/>
            <person name="Leite R.B."/>
        </authorList>
    </citation>
    <scope>NUCLEOTIDE SEQUENCE [LARGE SCALE GENOMIC DNA]</scope>
    <source>
        <strain evidence="3 4">IPMA8</strain>
    </source>
</reference>
<gene>
    <name evidence="3" type="ORF">E5S67_03225</name>
</gene>
<evidence type="ECO:0000313" key="4">
    <source>
        <dbReference type="Proteomes" id="UP000702425"/>
    </source>
</evidence>
<sequence>MSQFTRTWWGNKFIEGLERFTDSGRLGRGRSYARNDKVKSFKINDGLVRAEVRGSVNPYFGVYKEPLYKTKIEFEPISQEKWKVAIAQMASKASFISRLLLNEMPDNIENAFAPLGLHLLPSSREDFKTTCSCPDYSNPCKHIAGVYYLVAAELDKDPFLLFELRGLSKEVLHRELAKTPLGMALSAELTADAAAPVAVDSYYTQAIASEAQTVSLKEFWHGAKRLPQTIEVAAQSGVSAIVVKKQGDFPQFWHKDGSFIEAMEELYLRVKKNK</sequence>
<dbReference type="RefSeq" id="WP_172188940.1">
    <property type="nucleotide sequence ID" value="NZ_CAWPPK010000271.1"/>
</dbReference>
<accession>A0ABX2D031</accession>
<evidence type="ECO:0000259" key="2">
    <source>
        <dbReference type="PROSITE" id="PS50966"/>
    </source>
</evidence>
<dbReference type="Pfam" id="PF04434">
    <property type="entry name" value="SWIM"/>
    <property type="match status" value="1"/>
</dbReference>
<dbReference type="PROSITE" id="PS50966">
    <property type="entry name" value="ZF_SWIM"/>
    <property type="match status" value="1"/>
</dbReference>
<proteinExistence type="predicted"/>
<organism evidence="3 4">
    <name type="scientific">Microcoleus asticus IPMA8</name>
    <dbReference type="NCBI Taxonomy" id="2563858"/>
    <lineage>
        <taxon>Bacteria</taxon>
        <taxon>Bacillati</taxon>
        <taxon>Cyanobacteriota</taxon>
        <taxon>Cyanophyceae</taxon>
        <taxon>Oscillatoriophycideae</taxon>
        <taxon>Oscillatoriales</taxon>
        <taxon>Microcoleaceae</taxon>
        <taxon>Microcoleus</taxon>
        <taxon>Microcoleus asticus</taxon>
    </lineage>
</organism>
<dbReference type="PANTHER" id="PTHR38133">
    <property type="entry name" value="SLR1429 PROTEIN"/>
    <property type="match status" value="1"/>
</dbReference>
<dbReference type="Proteomes" id="UP000702425">
    <property type="component" value="Unassembled WGS sequence"/>
</dbReference>
<comment type="caution">
    <text evidence="3">The sequence shown here is derived from an EMBL/GenBank/DDBJ whole genome shotgun (WGS) entry which is preliminary data.</text>
</comment>
<dbReference type="EMBL" id="SRRZ01000057">
    <property type="protein sequence ID" value="NQE35493.1"/>
    <property type="molecule type" value="Genomic_DNA"/>
</dbReference>
<keyword evidence="1" id="KW-0862">Zinc</keyword>
<evidence type="ECO:0000256" key="1">
    <source>
        <dbReference type="PROSITE-ProRule" id="PRU00325"/>
    </source>
</evidence>
<keyword evidence="1" id="KW-0479">Metal-binding</keyword>
<feature type="domain" description="SWIM-type" evidence="2">
    <location>
        <begin position="116"/>
        <end position="151"/>
    </location>
</feature>
<dbReference type="PANTHER" id="PTHR38133:SF1">
    <property type="entry name" value="SLR1429 PROTEIN"/>
    <property type="match status" value="1"/>
</dbReference>
<evidence type="ECO:0000313" key="3">
    <source>
        <dbReference type="EMBL" id="NQE35493.1"/>
    </source>
</evidence>
<keyword evidence="4" id="KW-1185">Reference proteome</keyword>
<dbReference type="InterPro" id="IPR007527">
    <property type="entry name" value="Znf_SWIM"/>
</dbReference>